<sequence length="761" mass="80119">MTTVLPRRPLAVVTGWAVAGFLLVGTVPAAEAVAATADASPAAAQATASATPGADASATGAPESAAQDPAVESMRAQAEAIADYVVSAVSAQWEDDQVAVAPEAVSLWDERQRAMLDEPIAALEADGWTVRIAVLPAPLTDHAAGLGEVTARIGQQRALTEMARAEPRAKTVYILSTGGIAEFSTYEDGRLRTDLAQATPIGPPYLNTEQTAPPISATLRALHADSLDLELLPHETRPHGWTGVAYRSDLQGDGIGSAIMGAAFTAAAVVGGLLLILCVVLLLPRNRGPLARVFGTRLDRRHEAAALARLRKDAVRAHRRLTTAKRLDSTIETAIGRLPDPAESDSALVWAGWTELAREKDGEHRTRCFFRPDLPAAGEESVDLLGAQVTVPVSDLNAERIAKGRAPSFLSLDGIDRGKPYWRRSSSPWAASGYGAFGPLSDAIAQMSADWAPAPGAQRVASAADWGGTVRAEDRAGSSPWARTALLVTAAVLALLAGIAGGLHDGAQLEKVYTAEPGAPASPVDDPRETALQAAARAVEGSADGPSVDPYIAPLLVDVDMDGIQRVADEVAESTGLDVRVIAHETTYAGVVSSYYHEEVIAQALPEGSLAVLLTRGGASIVSHGIVQDIMTRPDRPDIAYDAPLDEQAIAQLRWAGASDWVPDDEPIEWYDDDPDAFEPAPGTPAWTSRLWLRTLLGAGGAALLVLAAGIVFRRLVTDRTDPVAAVGRTRKKAKDRNSSGKDGTAKDSPRRRGGGRRRRA</sequence>
<organism evidence="3 4">
    <name type="scientific">Brevibacterium senegalense</name>
    <dbReference type="NCBI Taxonomy" id="1033736"/>
    <lineage>
        <taxon>Bacteria</taxon>
        <taxon>Bacillati</taxon>
        <taxon>Actinomycetota</taxon>
        <taxon>Actinomycetes</taxon>
        <taxon>Micrococcales</taxon>
        <taxon>Brevibacteriaceae</taxon>
        <taxon>Brevibacterium</taxon>
    </lineage>
</organism>
<name>A0A921SNZ2_9MICO</name>
<feature type="transmembrane region" description="Helical" evidence="2">
    <location>
        <begin position="485"/>
        <end position="503"/>
    </location>
</feature>
<proteinExistence type="predicted"/>
<accession>A0A921SNZ2</accession>
<feature type="region of interest" description="Disordered" evidence="1">
    <location>
        <begin position="46"/>
        <end position="72"/>
    </location>
</feature>
<gene>
    <name evidence="3" type="ORF">K8V08_07310</name>
</gene>
<feature type="transmembrane region" description="Helical" evidence="2">
    <location>
        <begin position="258"/>
        <end position="283"/>
    </location>
</feature>
<feature type="compositionally biased region" description="Low complexity" evidence="1">
    <location>
        <begin position="46"/>
        <end position="61"/>
    </location>
</feature>
<evidence type="ECO:0000256" key="1">
    <source>
        <dbReference type="SAM" id="MobiDB-lite"/>
    </source>
</evidence>
<feature type="compositionally biased region" description="Basic and acidic residues" evidence="1">
    <location>
        <begin position="736"/>
        <end position="751"/>
    </location>
</feature>
<feature type="transmembrane region" description="Helical" evidence="2">
    <location>
        <begin position="691"/>
        <end position="713"/>
    </location>
</feature>
<evidence type="ECO:0000313" key="3">
    <source>
        <dbReference type="EMBL" id="HJG80204.1"/>
    </source>
</evidence>
<dbReference type="AlphaFoldDB" id="A0A921SNZ2"/>
<dbReference type="EMBL" id="DYUK01000154">
    <property type="protein sequence ID" value="HJG80204.1"/>
    <property type="molecule type" value="Genomic_DNA"/>
</dbReference>
<keyword evidence="2" id="KW-0472">Membrane</keyword>
<reference evidence="3" key="1">
    <citation type="journal article" date="2021" name="PeerJ">
        <title>Extensive microbial diversity within the chicken gut microbiome revealed by metagenomics and culture.</title>
        <authorList>
            <person name="Gilroy R."/>
            <person name="Ravi A."/>
            <person name="Getino M."/>
            <person name="Pursley I."/>
            <person name="Horton D.L."/>
            <person name="Alikhan N.F."/>
            <person name="Baker D."/>
            <person name="Gharbi K."/>
            <person name="Hall N."/>
            <person name="Watson M."/>
            <person name="Adriaenssens E.M."/>
            <person name="Foster-Nyarko E."/>
            <person name="Jarju S."/>
            <person name="Secka A."/>
            <person name="Antonio M."/>
            <person name="Oren A."/>
            <person name="Chaudhuri R.R."/>
            <person name="La Ragione R."/>
            <person name="Hildebrand F."/>
            <person name="Pallen M.J."/>
        </authorList>
    </citation>
    <scope>NUCLEOTIDE SEQUENCE</scope>
    <source>
        <strain evidence="3">ChiGjej5B5-7349</strain>
    </source>
</reference>
<feature type="compositionally biased region" description="Basic residues" evidence="1">
    <location>
        <begin position="752"/>
        <end position="761"/>
    </location>
</feature>
<comment type="caution">
    <text evidence="3">The sequence shown here is derived from an EMBL/GenBank/DDBJ whole genome shotgun (WGS) entry which is preliminary data.</text>
</comment>
<feature type="region of interest" description="Disordered" evidence="1">
    <location>
        <begin position="724"/>
        <end position="761"/>
    </location>
</feature>
<keyword evidence="2" id="KW-1133">Transmembrane helix</keyword>
<dbReference type="Proteomes" id="UP000784435">
    <property type="component" value="Unassembled WGS sequence"/>
</dbReference>
<evidence type="ECO:0000256" key="2">
    <source>
        <dbReference type="SAM" id="Phobius"/>
    </source>
</evidence>
<protein>
    <submittedName>
        <fullName evidence="3">Uncharacterized protein</fullName>
    </submittedName>
</protein>
<evidence type="ECO:0000313" key="4">
    <source>
        <dbReference type="Proteomes" id="UP000784435"/>
    </source>
</evidence>
<keyword evidence="2" id="KW-0812">Transmembrane</keyword>
<reference evidence="3" key="2">
    <citation type="submission" date="2021-09" db="EMBL/GenBank/DDBJ databases">
        <authorList>
            <person name="Gilroy R."/>
        </authorList>
    </citation>
    <scope>NUCLEOTIDE SEQUENCE</scope>
    <source>
        <strain evidence="3">ChiGjej5B5-7349</strain>
    </source>
</reference>